<dbReference type="Pfam" id="PF24626">
    <property type="entry name" value="SH3_Tf2-1"/>
    <property type="match status" value="1"/>
</dbReference>
<dbReference type="Proteomes" id="UP000198211">
    <property type="component" value="Unassembled WGS sequence"/>
</dbReference>
<evidence type="ECO:0000313" key="3">
    <source>
        <dbReference type="EMBL" id="OWZ11047.1"/>
    </source>
</evidence>
<protein>
    <submittedName>
        <fullName evidence="3">Pol Polyprotein</fullName>
    </submittedName>
</protein>
<feature type="domain" description="Tf2-1-like SH3-like" evidence="2">
    <location>
        <begin position="338"/>
        <end position="383"/>
    </location>
</feature>
<dbReference type="PANTHER" id="PTHR45835">
    <property type="entry name" value="YALI0A06105P"/>
    <property type="match status" value="1"/>
</dbReference>
<feature type="compositionally biased region" description="Polar residues" evidence="1">
    <location>
        <begin position="1"/>
        <end position="15"/>
    </location>
</feature>
<organism evidence="3 4">
    <name type="scientific">Phytophthora megakarya</name>
    <dbReference type="NCBI Taxonomy" id="4795"/>
    <lineage>
        <taxon>Eukaryota</taxon>
        <taxon>Sar</taxon>
        <taxon>Stramenopiles</taxon>
        <taxon>Oomycota</taxon>
        <taxon>Peronosporomycetes</taxon>
        <taxon>Peronosporales</taxon>
        <taxon>Peronosporaceae</taxon>
        <taxon>Phytophthora</taxon>
    </lineage>
</organism>
<feature type="compositionally biased region" description="Low complexity" evidence="1">
    <location>
        <begin position="394"/>
        <end position="412"/>
    </location>
</feature>
<feature type="region of interest" description="Disordered" evidence="1">
    <location>
        <begin position="385"/>
        <end position="461"/>
    </location>
</feature>
<feature type="region of interest" description="Disordered" evidence="1">
    <location>
        <begin position="1"/>
        <end position="34"/>
    </location>
</feature>
<dbReference type="AlphaFoldDB" id="A0A225W209"/>
<feature type="compositionally biased region" description="Basic and acidic residues" evidence="1">
    <location>
        <begin position="450"/>
        <end position="461"/>
    </location>
</feature>
<evidence type="ECO:0000313" key="4">
    <source>
        <dbReference type="Proteomes" id="UP000198211"/>
    </source>
</evidence>
<evidence type="ECO:0000259" key="2">
    <source>
        <dbReference type="Pfam" id="PF24626"/>
    </source>
</evidence>
<dbReference type="PANTHER" id="PTHR45835:SF99">
    <property type="entry name" value="CHROMO DOMAIN-CONTAINING PROTEIN-RELATED"/>
    <property type="match status" value="1"/>
</dbReference>
<dbReference type="EMBL" id="NBNE01002241">
    <property type="protein sequence ID" value="OWZ11047.1"/>
    <property type="molecule type" value="Genomic_DNA"/>
</dbReference>
<sequence>MHTTLRKSWSGTETLQGGPVYKKMELESPPTDTSKLTSLPVMSWKRFAKDRATESEDTLKHRDVLPDEIPAEFPQAKGIQHENDLVSGTKYCVTWQWPPLREQVKAIDDFFESRRKAGHTADVNRIDAARTYTPSSSLLDEVKAAYAHDAEAKQPIEFLSVPSDKAHDNADRIVCQRVKPAPQSQAPLQQLPTPSECWEAVSMDFVFGLPRESKRKTDARLFVDMVFNHHGMPNNFVSNLDPRFTHVNRVLVDLPKSYAQLSHNWRDFLPMAEFAINNAGTDPDKANELGSGLSSEAMNFGQERQAVVRFVQDAIVASADKQKQKLNADNVGRVSGFGASKLAPRFIGPFTVAERHGSAYTLELPSDMRLHPTFYVGRLKPYVQHESSSRDDSPTTTRGAPSASPQASSPSPGEDELVPTPQHGCLRWSERLRSRKPSARPAAASAQRSTKPERAQELPREVERLKTLVNLGLTI</sequence>
<proteinExistence type="predicted"/>
<keyword evidence="4" id="KW-1185">Reference proteome</keyword>
<evidence type="ECO:0000256" key="1">
    <source>
        <dbReference type="SAM" id="MobiDB-lite"/>
    </source>
</evidence>
<accession>A0A225W209</accession>
<dbReference type="OrthoDB" id="121099at2759"/>
<comment type="caution">
    <text evidence="3">The sequence shown here is derived from an EMBL/GenBank/DDBJ whole genome shotgun (WGS) entry which is preliminary data.</text>
</comment>
<feature type="compositionally biased region" description="Low complexity" evidence="1">
    <location>
        <begin position="439"/>
        <end position="449"/>
    </location>
</feature>
<name>A0A225W209_9STRA</name>
<gene>
    <name evidence="3" type="ORF">PHMEG_00015988</name>
</gene>
<dbReference type="InterPro" id="IPR056924">
    <property type="entry name" value="SH3_Tf2-1"/>
</dbReference>
<reference evidence="4" key="1">
    <citation type="submission" date="2017-03" db="EMBL/GenBank/DDBJ databases">
        <title>Phytopthora megakarya and P. palmivora, two closely related causual agents of cacao black pod achieved similar genome size and gene model numbers by different mechanisms.</title>
        <authorList>
            <person name="Ali S."/>
            <person name="Shao J."/>
            <person name="Larry D.J."/>
            <person name="Kronmiller B."/>
            <person name="Shen D."/>
            <person name="Strem M.D."/>
            <person name="Melnick R.L."/>
            <person name="Guiltinan M.J."/>
            <person name="Tyler B.M."/>
            <person name="Meinhardt L.W."/>
            <person name="Bailey B.A."/>
        </authorList>
    </citation>
    <scope>NUCLEOTIDE SEQUENCE [LARGE SCALE GENOMIC DNA]</scope>
    <source>
        <strain evidence="4">zdho120</strain>
    </source>
</reference>